<feature type="transmembrane region" description="Helical" evidence="1">
    <location>
        <begin position="21"/>
        <end position="42"/>
    </location>
</feature>
<feature type="transmembrane region" description="Helical" evidence="1">
    <location>
        <begin position="48"/>
        <end position="68"/>
    </location>
</feature>
<evidence type="ECO:0000313" key="2">
    <source>
        <dbReference type="EMBL" id="QBK93624.1"/>
    </source>
</evidence>
<name>A0A481ZCH5_9VIRU</name>
<accession>A0A481ZCH5</accession>
<keyword evidence="1" id="KW-0812">Transmembrane</keyword>
<reference evidence="2" key="1">
    <citation type="journal article" date="2019" name="MBio">
        <title>Virus Genomes from Deep Sea Sediments Expand the Ocean Megavirome and Support Independent Origins of Viral Gigantism.</title>
        <authorList>
            <person name="Backstrom D."/>
            <person name="Yutin N."/>
            <person name="Jorgensen S.L."/>
            <person name="Dharamshi J."/>
            <person name="Homa F."/>
            <person name="Zaremba-Niedwiedzka K."/>
            <person name="Spang A."/>
            <person name="Wolf Y.I."/>
            <person name="Koonin E.V."/>
            <person name="Ettema T.J."/>
        </authorList>
    </citation>
    <scope>NUCLEOTIDE SEQUENCE</scope>
</reference>
<sequence length="153" mass="16162">MVMRPLKRLIKFAAEKSERDVIRLLGTGASLRLLGGVANLLLGIDTDLLGVGGVLLGTLIGLVARTGAISLRGISSLCSPNGVGDLERNVCRLTLGFARGDGGTLGLGCARCCDCALFALECDRTRSKFLFLFLSFISASFCVKDLTGSFIFN</sequence>
<keyword evidence="1" id="KW-1133">Transmembrane helix</keyword>
<proteinExistence type="predicted"/>
<organism evidence="2">
    <name type="scientific">Pithovirus LCPAC404</name>
    <dbReference type="NCBI Taxonomy" id="2506597"/>
    <lineage>
        <taxon>Viruses</taxon>
        <taxon>Pithoviruses</taxon>
    </lineage>
</organism>
<evidence type="ECO:0000256" key="1">
    <source>
        <dbReference type="SAM" id="Phobius"/>
    </source>
</evidence>
<keyword evidence="1" id="KW-0472">Membrane</keyword>
<protein>
    <recommendedName>
        <fullName evidence="3">Transmembrane protein</fullName>
    </recommendedName>
</protein>
<evidence type="ECO:0008006" key="3">
    <source>
        <dbReference type="Google" id="ProtNLM"/>
    </source>
</evidence>
<feature type="transmembrane region" description="Helical" evidence="1">
    <location>
        <begin position="129"/>
        <end position="152"/>
    </location>
</feature>
<dbReference type="EMBL" id="MK500600">
    <property type="protein sequence ID" value="QBK93624.1"/>
    <property type="molecule type" value="Genomic_DNA"/>
</dbReference>
<gene>
    <name evidence="2" type="ORF">LCPAC404_03280</name>
</gene>